<dbReference type="Proteomes" id="UP000262917">
    <property type="component" value="Unassembled WGS sequence"/>
</dbReference>
<dbReference type="GO" id="GO:0005525">
    <property type="term" value="F:GTP binding"/>
    <property type="evidence" value="ECO:0007669"/>
    <property type="project" value="UniProtKB-KW"/>
</dbReference>
<dbReference type="AlphaFoldDB" id="A0A372DSJ9"/>
<dbReference type="InterPro" id="IPR035647">
    <property type="entry name" value="EFG_III/V"/>
</dbReference>
<dbReference type="InterPro" id="IPR035649">
    <property type="entry name" value="EFG_V"/>
</dbReference>
<evidence type="ECO:0000256" key="4">
    <source>
        <dbReference type="ARBA" id="ARBA00022917"/>
    </source>
</evidence>
<dbReference type="Pfam" id="PF00009">
    <property type="entry name" value="GTP_EFTU"/>
    <property type="match status" value="1"/>
</dbReference>
<keyword evidence="5" id="KW-0342">GTP-binding</keyword>
<gene>
    <name evidence="8" type="ORF">D0Y53_00830</name>
</gene>
<comment type="caution">
    <text evidence="8">The sequence shown here is derived from an EMBL/GenBank/DDBJ whole genome shotgun (WGS) entry which is preliminary data.</text>
</comment>
<dbReference type="FunFam" id="3.30.70.240:FF:000001">
    <property type="entry name" value="Elongation factor G"/>
    <property type="match status" value="1"/>
</dbReference>
<dbReference type="InterPro" id="IPR020568">
    <property type="entry name" value="Ribosomal_Su5_D2-typ_SF"/>
</dbReference>
<protein>
    <recommendedName>
        <fullName evidence="1">Elongation factor G</fullName>
    </recommendedName>
</protein>
<dbReference type="InterPro" id="IPR027417">
    <property type="entry name" value="P-loop_NTPase"/>
</dbReference>
<dbReference type="FunFam" id="3.30.230.10:FF:000003">
    <property type="entry name" value="Elongation factor G"/>
    <property type="match status" value="1"/>
</dbReference>
<evidence type="ECO:0000313" key="9">
    <source>
        <dbReference type="Proteomes" id="UP000262917"/>
    </source>
</evidence>
<evidence type="ECO:0000313" key="8">
    <source>
        <dbReference type="EMBL" id="RFP62397.1"/>
    </source>
</evidence>
<dbReference type="PANTHER" id="PTHR43261">
    <property type="entry name" value="TRANSLATION ELONGATION FACTOR G-RELATED"/>
    <property type="match status" value="1"/>
</dbReference>
<dbReference type="InterPro" id="IPR005517">
    <property type="entry name" value="Transl_elong_EFG/EF2_IV"/>
</dbReference>
<dbReference type="GO" id="GO:0003746">
    <property type="term" value="F:translation elongation factor activity"/>
    <property type="evidence" value="ECO:0007669"/>
    <property type="project" value="UniProtKB-KW"/>
</dbReference>
<evidence type="ECO:0000256" key="1">
    <source>
        <dbReference type="ARBA" id="ARBA00017872"/>
    </source>
</evidence>
<keyword evidence="2" id="KW-0547">Nucleotide-binding</keyword>
<dbReference type="OrthoDB" id="9804431at2"/>
<dbReference type="Pfam" id="PF14492">
    <property type="entry name" value="EFG_III"/>
    <property type="match status" value="1"/>
</dbReference>
<dbReference type="InterPro" id="IPR047872">
    <property type="entry name" value="EFG_IV"/>
</dbReference>
<evidence type="ECO:0000256" key="3">
    <source>
        <dbReference type="ARBA" id="ARBA00022768"/>
    </source>
</evidence>
<organism evidence="8 9">
    <name type="scientific">Cognatiluteimonas weifangensis</name>
    <dbReference type="NCBI Taxonomy" id="2303539"/>
    <lineage>
        <taxon>Bacteria</taxon>
        <taxon>Pseudomonadati</taxon>
        <taxon>Pseudomonadota</taxon>
        <taxon>Gammaproteobacteria</taxon>
        <taxon>Lysobacterales</taxon>
        <taxon>Lysobacteraceae</taxon>
        <taxon>Cognatiluteimonas</taxon>
    </lineage>
</organism>
<evidence type="ECO:0000259" key="7">
    <source>
        <dbReference type="PROSITE" id="PS51722"/>
    </source>
</evidence>
<proteinExistence type="predicted"/>
<dbReference type="GO" id="GO:0097216">
    <property type="term" value="F:guanosine tetraphosphate binding"/>
    <property type="evidence" value="ECO:0007669"/>
    <property type="project" value="UniProtKB-ARBA"/>
</dbReference>
<dbReference type="RefSeq" id="WP_117201217.1">
    <property type="nucleotide sequence ID" value="NZ_JBHTBK010000005.1"/>
</dbReference>
<dbReference type="SUPFAM" id="SSF54980">
    <property type="entry name" value="EF-G C-terminal domain-like"/>
    <property type="match status" value="2"/>
</dbReference>
<dbReference type="PROSITE" id="PS51722">
    <property type="entry name" value="G_TR_2"/>
    <property type="match status" value="1"/>
</dbReference>
<reference evidence="8 9" key="1">
    <citation type="submission" date="2018-08" db="EMBL/GenBank/DDBJ databases">
        <title>Lysobacter weifangensis sp. nov., a new member of the family 'Xanthomonadaceae', isolated from soil in a farmland.</title>
        <authorList>
            <person name="Zhao H."/>
        </authorList>
    </citation>
    <scope>NUCLEOTIDE SEQUENCE [LARGE SCALE GENOMIC DNA]</scope>
    <source>
        <strain evidence="8 9">WF-2</strain>
    </source>
</reference>
<name>A0A372DSJ9_9GAMM</name>
<dbReference type="Gene3D" id="3.40.50.300">
    <property type="entry name" value="P-loop containing nucleotide triphosphate hydrolases"/>
    <property type="match status" value="1"/>
</dbReference>
<dbReference type="SUPFAM" id="SSF52540">
    <property type="entry name" value="P-loop containing nucleoside triphosphate hydrolases"/>
    <property type="match status" value="1"/>
</dbReference>
<dbReference type="InterPro" id="IPR009022">
    <property type="entry name" value="EFG_III"/>
</dbReference>
<dbReference type="SMART" id="SM00838">
    <property type="entry name" value="EFG_C"/>
    <property type="match status" value="1"/>
</dbReference>
<evidence type="ECO:0000256" key="6">
    <source>
        <dbReference type="ARBA" id="ARBA00024731"/>
    </source>
</evidence>
<dbReference type="GO" id="GO:0032790">
    <property type="term" value="P:ribosome disassembly"/>
    <property type="evidence" value="ECO:0007669"/>
    <property type="project" value="TreeGrafter"/>
</dbReference>
<dbReference type="NCBIfam" id="NF009381">
    <property type="entry name" value="PRK12740.1-5"/>
    <property type="match status" value="1"/>
</dbReference>
<dbReference type="Pfam" id="PF00679">
    <property type="entry name" value="EFG_C"/>
    <property type="match status" value="1"/>
</dbReference>
<dbReference type="SUPFAM" id="SSF50447">
    <property type="entry name" value="Translation proteins"/>
    <property type="match status" value="1"/>
</dbReference>
<dbReference type="InterPro" id="IPR000640">
    <property type="entry name" value="EFG_V-like"/>
</dbReference>
<keyword evidence="3 8" id="KW-0251">Elongation factor</keyword>
<accession>A0A372DSJ9</accession>
<dbReference type="PANTHER" id="PTHR43261:SF6">
    <property type="entry name" value="ELONGATION FACTOR G-LIKE PROTEIN"/>
    <property type="match status" value="1"/>
</dbReference>
<dbReference type="CDD" id="cd16262">
    <property type="entry name" value="EFG_III"/>
    <property type="match status" value="1"/>
</dbReference>
<dbReference type="SUPFAM" id="SSF54211">
    <property type="entry name" value="Ribosomal protein S5 domain 2-like"/>
    <property type="match status" value="1"/>
</dbReference>
<dbReference type="InterPro" id="IPR014721">
    <property type="entry name" value="Ribsml_uS5_D2-typ_fold_subgr"/>
</dbReference>
<dbReference type="Gene3D" id="3.30.70.240">
    <property type="match status" value="1"/>
</dbReference>
<dbReference type="InterPro" id="IPR000795">
    <property type="entry name" value="T_Tr_GTP-bd_dom"/>
</dbReference>
<dbReference type="Gene3D" id="3.30.230.10">
    <property type="match status" value="1"/>
</dbReference>
<dbReference type="Pfam" id="PF03764">
    <property type="entry name" value="EFG_IV"/>
    <property type="match status" value="1"/>
</dbReference>
<comment type="function">
    <text evidence="6">Catalyzes the GTP-dependent ribosomal translocation step during translation elongation. During this step, the ribosome changes from the pre-translocational (PRE) to the post-translocational (POST) state as the newly formed A-site-bound peptidyl-tRNA and P-site-bound deacylated tRNA move to the P and E sites, respectively. Catalyzes the coordinated movement of the two tRNA molecules, the mRNA and conformational changes in the ribosome.</text>
</comment>
<dbReference type="NCBIfam" id="NF009891">
    <property type="entry name" value="PRK13351.1-1"/>
    <property type="match status" value="1"/>
</dbReference>
<evidence type="ECO:0000256" key="2">
    <source>
        <dbReference type="ARBA" id="ARBA00022741"/>
    </source>
</evidence>
<sequence length="686" mass="73750">MSYSTQQIRNVALAGHPGAGKTTLFEALLQAGGAIQAAGTVERGTTVSDFDPIEKQRGHSIDAAIAGIDYGVGREPIHLNLIDTPGYPDFRGPTLSALAAVDTVAVVVDADAGIGHGTRRMLEYARDRGLCRALVVNRIDHAGADCAGLLDELRTRFGPELLPLNLPADGGTRVVDCFGSDAGSSDLGPVAQWHQKIIDQVVEIDETMMDRYLDQGEGGLSGQELHDAFERCLREGHLVPVCFVSARTGVGVKELLGIVASLFPHPGEANPPPFVKGAGAEATPIRARPDPDAHVIADVFKIVNDPFVGKLGVFRVHQGTVRRDAQLFVDDGKKPFKVAHLFKLHGKDHVEIEQAIPGDIAAVAKVEDLHFDAVLHDSHDEDRIRLAPMAYPRPMFGLAVEAASKGQEQKLSAALHKLAEEDPAFAVEHHAELNETVLRGLSDLHLRVMLERLKDKYGVEVVTHPPRIAYRETVSAGAEGHHRHKKQTGGAGQFGEVFLRIEPLPRGAGFEFADEVKGGAIPGQFIPAVEKGVRQVLASGAVAGYPLQDLRVTVYDGKYHSVDSKEVAFVAAGKKAFLDAIAKAGPQVLEPIVTLEVSAPEQHMGDISGGLAAKRARINGTDSVRGGEIVIRAQVPLSELEGYAAELKSITAGRGRYALDFSHYEPVPAQVQQKLMAAYKPRREEE</sequence>
<dbReference type="Gene3D" id="2.40.30.10">
    <property type="entry name" value="Translation factors"/>
    <property type="match status" value="1"/>
</dbReference>
<dbReference type="SMART" id="SM00889">
    <property type="entry name" value="EFG_IV"/>
    <property type="match status" value="1"/>
</dbReference>
<dbReference type="InterPro" id="IPR053905">
    <property type="entry name" value="EF-G-like_DII"/>
</dbReference>
<dbReference type="Pfam" id="PF22042">
    <property type="entry name" value="EF-G_D2"/>
    <property type="match status" value="1"/>
</dbReference>
<dbReference type="CDD" id="cd01434">
    <property type="entry name" value="EFG_mtEFG1_IV"/>
    <property type="match status" value="1"/>
</dbReference>
<evidence type="ECO:0000256" key="5">
    <source>
        <dbReference type="ARBA" id="ARBA00023134"/>
    </source>
</evidence>
<dbReference type="CDD" id="cd03713">
    <property type="entry name" value="EFG_mtEFG_C"/>
    <property type="match status" value="1"/>
</dbReference>
<dbReference type="InterPro" id="IPR041095">
    <property type="entry name" value="EFG_II"/>
</dbReference>
<dbReference type="InterPro" id="IPR005225">
    <property type="entry name" value="Small_GTP-bd"/>
</dbReference>
<dbReference type="EMBL" id="QVPD01000001">
    <property type="protein sequence ID" value="RFP62397.1"/>
    <property type="molecule type" value="Genomic_DNA"/>
</dbReference>
<feature type="domain" description="Tr-type G" evidence="7">
    <location>
        <begin position="6"/>
        <end position="272"/>
    </location>
</feature>
<keyword evidence="9" id="KW-1185">Reference proteome</keyword>
<keyword evidence="4" id="KW-0648">Protein biosynthesis</keyword>
<dbReference type="GO" id="GO:0003924">
    <property type="term" value="F:GTPase activity"/>
    <property type="evidence" value="ECO:0007669"/>
    <property type="project" value="InterPro"/>
</dbReference>
<dbReference type="NCBIfam" id="TIGR00231">
    <property type="entry name" value="small_GTP"/>
    <property type="match status" value="1"/>
</dbReference>
<dbReference type="InterPro" id="IPR009000">
    <property type="entry name" value="Transl_B-barrel_sf"/>
</dbReference>
<dbReference type="Gene3D" id="3.30.70.870">
    <property type="entry name" value="Elongation Factor G (Translational Gtpase), domain 3"/>
    <property type="match status" value="1"/>
</dbReference>